<comment type="caution">
    <text evidence="1">The sequence shown here is derived from an EMBL/GenBank/DDBJ whole genome shotgun (WGS) entry which is preliminary data.</text>
</comment>
<dbReference type="Gene3D" id="3.30.460.40">
    <property type="match status" value="1"/>
</dbReference>
<dbReference type="OrthoDB" id="10066232at2759"/>
<name>A0A9P6GQ48_9PLEO</name>
<evidence type="ECO:0000313" key="2">
    <source>
        <dbReference type="Proteomes" id="UP000756921"/>
    </source>
</evidence>
<reference evidence="1" key="1">
    <citation type="journal article" date="2020" name="Mol. Plant Microbe Interact.">
        <title>Genome Sequence of the Biocontrol Agent Coniothyrium minitans strain Conio (IMI 134523).</title>
        <authorList>
            <person name="Patel D."/>
            <person name="Shittu T.A."/>
            <person name="Baroncelli R."/>
            <person name="Muthumeenakshi S."/>
            <person name="Osborne T.H."/>
            <person name="Janganan T.K."/>
            <person name="Sreenivasaprasad S."/>
        </authorList>
    </citation>
    <scope>NUCLEOTIDE SEQUENCE</scope>
    <source>
        <strain evidence="1">Conio</strain>
    </source>
</reference>
<dbReference type="SUPFAM" id="SSF81301">
    <property type="entry name" value="Nucleotidyltransferase"/>
    <property type="match status" value="1"/>
</dbReference>
<organism evidence="1 2">
    <name type="scientific">Paraphaeosphaeria minitans</name>
    <dbReference type="NCBI Taxonomy" id="565426"/>
    <lineage>
        <taxon>Eukaryota</taxon>
        <taxon>Fungi</taxon>
        <taxon>Dikarya</taxon>
        <taxon>Ascomycota</taxon>
        <taxon>Pezizomycotina</taxon>
        <taxon>Dothideomycetes</taxon>
        <taxon>Pleosporomycetidae</taxon>
        <taxon>Pleosporales</taxon>
        <taxon>Massarineae</taxon>
        <taxon>Didymosphaeriaceae</taxon>
        <taxon>Paraphaeosphaeria</taxon>
    </lineage>
</organism>
<proteinExistence type="predicted"/>
<protein>
    <submittedName>
        <fullName evidence="1">Uncharacterized protein</fullName>
    </submittedName>
</protein>
<dbReference type="Proteomes" id="UP000756921">
    <property type="component" value="Unassembled WGS sequence"/>
</dbReference>
<dbReference type="EMBL" id="WJXW01000002">
    <property type="protein sequence ID" value="KAF9739351.1"/>
    <property type="molecule type" value="Genomic_DNA"/>
</dbReference>
<keyword evidence="2" id="KW-1185">Reference proteome</keyword>
<dbReference type="AlphaFoldDB" id="A0A9P6GQ48"/>
<sequence>MGQDHKYYDVNDYLSWKRSQGKNNKVAPRPNLLAATNWLRKFFDARKTKWAAMGSLAMLCLGARREIPDIHIVYEDKDFQRIRMKLQTDPRVRLPKDMNSMFSSKLLISTGPKYNDVGCTENADIEVEMIPPGICCTCIRWKRC</sequence>
<accession>A0A9P6GQ48</accession>
<gene>
    <name evidence="1" type="ORF">PMIN01_01985</name>
</gene>
<evidence type="ECO:0000313" key="1">
    <source>
        <dbReference type="EMBL" id="KAF9739351.1"/>
    </source>
</evidence>
<dbReference type="InterPro" id="IPR043519">
    <property type="entry name" value="NT_sf"/>
</dbReference>